<comment type="caution">
    <text evidence="2">The sequence shown here is derived from an EMBL/GenBank/DDBJ whole genome shotgun (WGS) entry which is preliminary data.</text>
</comment>
<evidence type="ECO:0000313" key="2">
    <source>
        <dbReference type="EMBL" id="KAL2609438.1"/>
    </source>
</evidence>
<reference evidence="2 3" key="1">
    <citation type="submission" date="2024-09" db="EMBL/GenBank/DDBJ databases">
        <title>Chromosome-scale assembly of Riccia fluitans.</title>
        <authorList>
            <person name="Paukszto L."/>
            <person name="Sawicki J."/>
            <person name="Karawczyk K."/>
            <person name="Piernik-Szablinska J."/>
            <person name="Szczecinska M."/>
            <person name="Mazdziarz M."/>
        </authorList>
    </citation>
    <scope>NUCLEOTIDE SEQUENCE [LARGE SCALE GENOMIC DNA]</scope>
    <source>
        <strain evidence="2">Rf_01</strain>
        <tissue evidence="2">Aerial parts of the thallus</tissue>
    </source>
</reference>
<gene>
    <name evidence="2" type="ORF">R1flu_028011</name>
</gene>
<protein>
    <submittedName>
        <fullName evidence="2">Uncharacterized protein</fullName>
    </submittedName>
</protein>
<sequence>MNTAASPRPYLSVVIPPRKPRPPILWIMEQEDLRAPKPPPEFGYPDADKPGGLQSTRPIIPRTLLYGM</sequence>
<organism evidence="2 3">
    <name type="scientific">Riccia fluitans</name>
    <dbReference type="NCBI Taxonomy" id="41844"/>
    <lineage>
        <taxon>Eukaryota</taxon>
        <taxon>Viridiplantae</taxon>
        <taxon>Streptophyta</taxon>
        <taxon>Embryophyta</taxon>
        <taxon>Marchantiophyta</taxon>
        <taxon>Marchantiopsida</taxon>
        <taxon>Marchantiidae</taxon>
        <taxon>Marchantiales</taxon>
        <taxon>Ricciaceae</taxon>
        <taxon>Riccia</taxon>
    </lineage>
</organism>
<accession>A0ABD1XL57</accession>
<name>A0ABD1XL57_9MARC</name>
<evidence type="ECO:0000256" key="1">
    <source>
        <dbReference type="SAM" id="MobiDB-lite"/>
    </source>
</evidence>
<feature type="region of interest" description="Disordered" evidence="1">
    <location>
        <begin position="36"/>
        <end position="58"/>
    </location>
</feature>
<dbReference type="Proteomes" id="UP001605036">
    <property type="component" value="Unassembled WGS sequence"/>
</dbReference>
<evidence type="ECO:0000313" key="3">
    <source>
        <dbReference type="Proteomes" id="UP001605036"/>
    </source>
</evidence>
<dbReference type="AlphaFoldDB" id="A0ABD1XL57"/>
<keyword evidence="3" id="KW-1185">Reference proteome</keyword>
<dbReference type="EMBL" id="JBHFFA010000008">
    <property type="protein sequence ID" value="KAL2609438.1"/>
    <property type="molecule type" value="Genomic_DNA"/>
</dbReference>
<proteinExistence type="predicted"/>